<dbReference type="Pfam" id="PF14520">
    <property type="entry name" value="HHH_5"/>
    <property type="match status" value="1"/>
</dbReference>
<keyword evidence="6 7" id="KW-0742">SOS response</keyword>
<dbReference type="Gene3D" id="1.10.150.20">
    <property type="entry name" value="5' to 3' exonuclease, C-terminal subdomain"/>
    <property type="match status" value="1"/>
</dbReference>
<keyword evidence="2 7" id="KW-0227">DNA damage</keyword>
<dbReference type="Gene3D" id="4.10.860.10">
    <property type="entry name" value="UVR domain"/>
    <property type="match status" value="1"/>
</dbReference>
<dbReference type="Proteomes" id="UP001142610">
    <property type="component" value="Unassembled WGS sequence"/>
</dbReference>
<protein>
    <recommendedName>
        <fullName evidence="7">UvrABC system protein C</fullName>
        <shortName evidence="7">Protein UvrC</shortName>
    </recommendedName>
    <alternativeName>
        <fullName evidence="7">Excinuclease ABC subunit C</fullName>
    </alternativeName>
</protein>
<dbReference type="InterPro" id="IPR035901">
    <property type="entry name" value="GIY-YIG_endonuc_sf"/>
</dbReference>
<dbReference type="PROSITE" id="PS50151">
    <property type="entry name" value="UVR"/>
    <property type="match status" value="1"/>
</dbReference>
<dbReference type="InterPro" id="IPR003583">
    <property type="entry name" value="Hlx-hairpin-Hlx_DNA-bd_motif"/>
</dbReference>
<dbReference type="GO" id="GO:0009432">
    <property type="term" value="P:SOS response"/>
    <property type="evidence" value="ECO:0007669"/>
    <property type="project" value="UniProtKB-UniRule"/>
</dbReference>
<evidence type="ECO:0000256" key="1">
    <source>
        <dbReference type="ARBA" id="ARBA00022490"/>
    </source>
</evidence>
<dbReference type="SUPFAM" id="SSF47781">
    <property type="entry name" value="RuvA domain 2-like"/>
    <property type="match status" value="1"/>
</dbReference>
<dbReference type="NCBIfam" id="NF001824">
    <property type="entry name" value="PRK00558.1-5"/>
    <property type="match status" value="1"/>
</dbReference>
<dbReference type="Pfam" id="PF02151">
    <property type="entry name" value="UVR"/>
    <property type="match status" value="1"/>
</dbReference>
<dbReference type="InterPro" id="IPR047296">
    <property type="entry name" value="GIY-YIG_UvrC_Cho"/>
</dbReference>
<dbReference type="SUPFAM" id="SSF82771">
    <property type="entry name" value="GIY-YIG endonuclease"/>
    <property type="match status" value="1"/>
</dbReference>
<organism evidence="11 12">
    <name type="scientific">Parvularcula maris</name>
    <dbReference type="NCBI Taxonomy" id="2965077"/>
    <lineage>
        <taxon>Bacteria</taxon>
        <taxon>Pseudomonadati</taxon>
        <taxon>Pseudomonadota</taxon>
        <taxon>Alphaproteobacteria</taxon>
        <taxon>Parvularculales</taxon>
        <taxon>Parvularculaceae</taxon>
        <taxon>Parvularcula</taxon>
    </lineage>
</organism>
<keyword evidence="5 7" id="KW-0234">DNA repair</keyword>
<evidence type="ECO:0000313" key="11">
    <source>
        <dbReference type="EMBL" id="MCQ8185588.1"/>
    </source>
</evidence>
<evidence type="ECO:0000256" key="4">
    <source>
        <dbReference type="ARBA" id="ARBA00022881"/>
    </source>
</evidence>
<evidence type="ECO:0000256" key="3">
    <source>
        <dbReference type="ARBA" id="ARBA00022769"/>
    </source>
</evidence>
<dbReference type="GO" id="GO:0003677">
    <property type="term" value="F:DNA binding"/>
    <property type="evidence" value="ECO:0007669"/>
    <property type="project" value="UniProtKB-UniRule"/>
</dbReference>
<dbReference type="GO" id="GO:0009380">
    <property type="term" value="C:excinuclease repair complex"/>
    <property type="evidence" value="ECO:0007669"/>
    <property type="project" value="InterPro"/>
</dbReference>
<dbReference type="InterPro" id="IPR001943">
    <property type="entry name" value="UVR_dom"/>
</dbReference>
<dbReference type="AlphaFoldDB" id="A0A9X2L9H1"/>
<evidence type="ECO:0000256" key="6">
    <source>
        <dbReference type="ARBA" id="ARBA00023236"/>
    </source>
</evidence>
<dbReference type="Gene3D" id="3.30.420.340">
    <property type="entry name" value="UvrC, RNAse H endonuclease domain"/>
    <property type="match status" value="1"/>
</dbReference>
<dbReference type="PANTHER" id="PTHR30562">
    <property type="entry name" value="UVRC/OXIDOREDUCTASE"/>
    <property type="match status" value="1"/>
</dbReference>
<feature type="domain" description="UvrC family homology region profile" evidence="10">
    <location>
        <begin position="263"/>
        <end position="492"/>
    </location>
</feature>
<keyword evidence="3 7" id="KW-0228">DNA excision</keyword>
<dbReference type="Pfam" id="PF08459">
    <property type="entry name" value="UvrC_RNaseH_dom"/>
    <property type="match status" value="1"/>
</dbReference>
<keyword evidence="4 7" id="KW-0267">Excision nuclease</keyword>
<keyword evidence="12" id="KW-1185">Reference proteome</keyword>
<dbReference type="NCBIfam" id="TIGR00194">
    <property type="entry name" value="uvrC"/>
    <property type="match status" value="1"/>
</dbReference>
<comment type="subcellular location">
    <subcellularLocation>
        <location evidence="7">Cytoplasm</location>
    </subcellularLocation>
</comment>
<dbReference type="Gene3D" id="3.40.1440.10">
    <property type="entry name" value="GIY-YIG endonuclease"/>
    <property type="match status" value="1"/>
</dbReference>
<feature type="domain" description="GIY-YIG" evidence="9">
    <location>
        <begin position="24"/>
        <end position="102"/>
    </location>
</feature>
<dbReference type="InterPro" id="IPR010994">
    <property type="entry name" value="RuvA_2-like"/>
</dbReference>
<feature type="domain" description="UVR" evidence="8">
    <location>
        <begin position="212"/>
        <end position="247"/>
    </location>
</feature>
<evidence type="ECO:0000256" key="2">
    <source>
        <dbReference type="ARBA" id="ARBA00022763"/>
    </source>
</evidence>
<dbReference type="GO" id="GO:0005737">
    <property type="term" value="C:cytoplasm"/>
    <property type="evidence" value="ECO:0007669"/>
    <property type="project" value="UniProtKB-SubCell"/>
</dbReference>
<keyword evidence="1 7" id="KW-0963">Cytoplasm</keyword>
<proteinExistence type="inferred from homology"/>
<evidence type="ECO:0000259" key="8">
    <source>
        <dbReference type="PROSITE" id="PS50151"/>
    </source>
</evidence>
<dbReference type="RefSeq" id="WP_256619478.1">
    <property type="nucleotide sequence ID" value="NZ_JANIBC010000006.1"/>
</dbReference>
<dbReference type="SMART" id="SM00465">
    <property type="entry name" value="GIYc"/>
    <property type="match status" value="1"/>
</dbReference>
<gene>
    <name evidence="7 11" type="primary">uvrC</name>
    <name evidence="11" type="ORF">NOG11_09280</name>
</gene>
<dbReference type="CDD" id="cd10434">
    <property type="entry name" value="GIY-YIG_UvrC_Cho"/>
    <property type="match status" value="1"/>
</dbReference>
<sequence>MSETAERTLKGHELIADEVRRLPQRPGVYRMFGEGGEVLYVGKAKSLKNRVSNYATLNGHSNRIARMIAETRAMEFVVTDSETEALLLEANLIKSLRPRYNVLLRDDKSFSSILIAKDHAFPQILKHRGRQKRPGEYFGPFASANAVNQGLTTLQKAFLLRSCTDSVFENRERPCLLYQIKRCAAPCTGVVSEAEYADLVSEAITFLRGGSKAVQAELSAGMEKAAEELDFEGAARLRDRIRALALLQESQGINPGSVEEADVFAAYADGGQTCIQAFFFRAGQNLGSKAFFPKADKEETAAAVLQSFIAQFYDGQMPPRTVFISEDIEDQALLADALSVSADRRVEILTPQRGEKRALVKHALMNAREALGRRLADTASQKKLMAALCETLELTGPPSRVECYDNSHLGGTQMVGAMIVSGEEGFEKQKYRKFNIKSEEIAPGDDFGAMREVLTRRFSRLVKESAPGQDDWPSLIVIDGGLGQLSAAKSAMEDQGIRVGPDIEGGEIMLLSIAKARRENTRGERLADRSASAIDQFFAPGRQPFMLPPRSPVLYYLQRLRDEAHRFVIGAQRAKRTKQMVQNPLDAIEGVGASRKKALLHHFGSAKGVSRAKAADLMAVEGISESLAERIYDHFHPGG</sequence>
<evidence type="ECO:0000256" key="5">
    <source>
        <dbReference type="ARBA" id="ARBA00023204"/>
    </source>
</evidence>
<evidence type="ECO:0000259" key="10">
    <source>
        <dbReference type="PROSITE" id="PS50165"/>
    </source>
</evidence>
<reference evidence="11" key="1">
    <citation type="submission" date="2022-07" db="EMBL/GenBank/DDBJ databases">
        <title>Parvularcula maris sp. nov., an algicidal bacterium isolated from seawater.</title>
        <authorList>
            <person name="Li F."/>
        </authorList>
    </citation>
    <scope>NUCLEOTIDE SEQUENCE</scope>
    <source>
        <strain evidence="11">BGMRC 0090</strain>
    </source>
</reference>
<evidence type="ECO:0000259" key="9">
    <source>
        <dbReference type="PROSITE" id="PS50164"/>
    </source>
</evidence>
<comment type="subunit">
    <text evidence="7">Interacts with UvrB in an incision complex.</text>
</comment>
<dbReference type="SUPFAM" id="SSF46600">
    <property type="entry name" value="C-terminal UvrC-binding domain of UvrB"/>
    <property type="match status" value="1"/>
</dbReference>
<dbReference type="PROSITE" id="PS50165">
    <property type="entry name" value="UVRC"/>
    <property type="match status" value="1"/>
</dbReference>
<comment type="similarity">
    <text evidence="7">Belongs to the UvrC family.</text>
</comment>
<dbReference type="FunFam" id="3.40.1440.10:FF:000001">
    <property type="entry name" value="UvrABC system protein C"/>
    <property type="match status" value="1"/>
</dbReference>
<dbReference type="InterPro" id="IPR036876">
    <property type="entry name" value="UVR_dom_sf"/>
</dbReference>
<dbReference type="SMART" id="SM00278">
    <property type="entry name" value="HhH1"/>
    <property type="match status" value="2"/>
</dbReference>
<dbReference type="Pfam" id="PF22920">
    <property type="entry name" value="UvrC_RNaseH"/>
    <property type="match status" value="1"/>
</dbReference>
<dbReference type="InterPro" id="IPR001162">
    <property type="entry name" value="UvrC_RNase_H_dom"/>
</dbReference>
<dbReference type="InterPro" id="IPR000305">
    <property type="entry name" value="GIY-YIG_endonuc"/>
</dbReference>
<dbReference type="HAMAP" id="MF_00203">
    <property type="entry name" value="UvrC"/>
    <property type="match status" value="1"/>
</dbReference>
<dbReference type="GO" id="GO:0006289">
    <property type="term" value="P:nucleotide-excision repair"/>
    <property type="evidence" value="ECO:0007669"/>
    <property type="project" value="UniProtKB-UniRule"/>
</dbReference>
<dbReference type="GO" id="GO:0009381">
    <property type="term" value="F:excinuclease ABC activity"/>
    <property type="evidence" value="ECO:0007669"/>
    <property type="project" value="UniProtKB-UniRule"/>
</dbReference>
<comment type="caution">
    <text evidence="11">The sequence shown here is derived from an EMBL/GenBank/DDBJ whole genome shotgun (WGS) entry which is preliminary data.</text>
</comment>
<comment type="function">
    <text evidence="7">The UvrABC repair system catalyzes the recognition and processing of DNA lesions. UvrC both incises the 5' and 3' sides of the lesion. The N-terminal half is responsible for the 3' incision and the C-terminal half is responsible for the 5' incision.</text>
</comment>
<dbReference type="PANTHER" id="PTHR30562:SF1">
    <property type="entry name" value="UVRABC SYSTEM PROTEIN C"/>
    <property type="match status" value="1"/>
</dbReference>
<evidence type="ECO:0000256" key="7">
    <source>
        <dbReference type="HAMAP-Rule" id="MF_00203"/>
    </source>
</evidence>
<dbReference type="InterPro" id="IPR038476">
    <property type="entry name" value="UvrC_RNase_H_dom_sf"/>
</dbReference>
<dbReference type="InterPro" id="IPR050066">
    <property type="entry name" value="UvrABC_protein_C"/>
</dbReference>
<name>A0A9X2L9H1_9PROT</name>
<accession>A0A9X2L9H1</accession>
<dbReference type="InterPro" id="IPR004791">
    <property type="entry name" value="UvrC"/>
</dbReference>
<dbReference type="PROSITE" id="PS50164">
    <property type="entry name" value="GIY_YIG"/>
    <property type="match status" value="1"/>
</dbReference>
<dbReference type="Pfam" id="PF01541">
    <property type="entry name" value="GIY-YIG"/>
    <property type="match status" value="1"/>
</dbReference>
<dbReference type="EMBL" id="JANIBC010000006">
    <property type="protein sequence ID" value="MCQ8185588.1"/>
    <property type="molecule type" value="Genomic_DNA"/>
</dbReference>
<evidence type="ECO:0000313" key="12">
    <source>
        <dbReference type="Proteomes" id="UP001142610"/>
    </source>
</evidence>